<dbReference type="AlphaFoldDB" id="A0A2H0YRI7"/>
<feature type="non-terminal residue" evidence="4">
    <location>
        <position position="1"/>
    </location>
</feature>
<feature type="domain" description="DUF11" evidence="2">
    <location>
        <begin position="265"/>
        <end position="376"/>
    </location>
</feature>
<comment type="caution">
    <text evidence="4">The sequence shown here is derived from an EMBL/GenBank/DDBJ whole genome shotgun (WGS) entry which is preliminary data.</text>
</comment>
<evidence type="ECO:0000259" key="2">
    <source>
        <dbReference type="Pfam" id="PF01345"/>
    </source>
</evidence>
<feature type="domain" description="DUF11" evidence="2">
    <location>
        <begin position="384"/>
        <end position="490"/>
    </location>
</feature>
<accession>A0A2H0YRI7</accession>
<evidence type="ECO:0000313" key="4">
    <source>
        <dbReference type="EMBL" id="PIS41080.1"/>
    </source>
</evidence>
<dbReference type="InterPro" id="IPR047589">
    <property type="entry name" value="DUF11_rpt"/>
</dbReference>
<dbReference type="Gene3D" id="2.60.40.10">
    <property type="entry name" value="Immunoglobulins"/>
    <property type="match status" value="2"/>
</dbReference>
<evidence type="ECO:0008006" key="6">
    <source>
        <dbReference type="Google" id="ProtNLM"/>
    </source>
</evidence>
<gene>
    <name evidence="4" type="ORF">COT25_05025</name>
</gene>
<evidence type="ECO:0000259" key="3">
    <source>
        <dbReference type="Pfam" id="PF19403"/>
    </source>
</evidence>
<dbReference type="Proteomes" id="UP000228711">
    <property type="component" value="Unassembled WGS sequence"/>
</dbReference>
<organism evidence="4 5">
    <name type="scientific">Candidatus Kerfeldbacteria bacterium CG08_land_8_20_14_0_20_42_7</name>
    <dbReference type="NCBI Taxonomy" id="2014245"/>
    <lineage>
        <taxon>Bacteria</taxon>
        <taxon>Candidatus Kerfeldiibacteriota</taxon>
    </lineage>
</organism>
<dbReference type="InterPro" id="IPR001434">
    <property type="entry name" value="OmcB-like_DUF11"/>
</dbReference>
<dbReference type="EMBL" id="PEXV01000160">
    <property type="protein sequence ID" value="PIS41080.1"/>
    <property type="molecule type" value="Genomic_DNA"/>
</dbReference>
<dbReference type="PANTHER" id="PTHR34819:SF5">
    <property type="entry name" value="CONSERVED REPEAT DOMAIN PROTEIN"/>
    <property type="match status" value="1"/>
</dbReference>
<evidence type="ECO:0000313" key="5">
    <source>
        <dbReference type="Proteomes" id="UP000228711"/>
    </source>
</evidence>
<dbReference type="InterPro" id="IPR013783">
    <property type="entry name" value="Ig-like_fold"/>
</dbReference>
<dbReference type="Pfam" id="PF19403">
    <property type="entry name" value="SpaA_2"/>
    <property type="match status" value="1"/>
</dbReference>
<evidence type="ECO:0000256" key="1">
    <source>
        <dbReference type="SAM" id="Phobius"/>
    </source>
</evidence>
<dbReference type="Pfam" id="PF01345">
    <property type="entry name" value="DUF11"/>
    <property type="match status" value="3"/>
</dbReference>
<feature type="transmembrane region" description="Helical" evidence="1">
    <location>
        <begin position="631"/>
        <end position="648"/>
    </location>
</feature>
<protein>
    <recommendedName>
        <fullName evidence="6">DUF11 domain-containing protein</fullName>
    </recommendedName>
</protein>
<proteinExistence type="predicted"/>
<dbReference type="SUPFAM" id="SSF117074">
    <property type="entry name" value="Hypothetical protein PA1324"/>
    <property type="match status" value="1"/>
</dbReference>
<dbReference type="PANTHER" id="PTHR34819">
    <property type="entry name" value="LARGE CYSTEINE-RICH PERIPLASMIC PROTEIN OMCB"/>
    <property type="match status" value="1"/>
</dbReference>
<dbReference type="InterPro" id="IPR045826">
    <property type="entry name" value="SpaA_PFL_dom_2"/>
</dbReference>
<keyword evidence="1" id="KW-0472">Membrane</keyword>
<keyword evidence="1" id="KW-1133">Transmembrane helix</keyword>
<feature type="domain" description="DUF11" evidence="2">
    <location>
        <begin position="506"/>
        <end position="599"/>
    </location>
</feature>
<sequence>QGAYSVDEGTHDGYTKSLSANCSGTINVGEEKTCTITNDDITAHLKLVKIVTNNDGGSAVADDWTLKADGPKTIEGDGGAEADVPAGTYTLSEYDGPSGYTPSNWICDNGSLNGDDLTLALGESANCTITNDDQPGRIVGHKFEDVDHSGDQNGNEGGLVWNFYLRTGSETGPIAYTTTSNDFGYFEFPSVDAGTYYLTEEGNAKWDMTVPAQGYYEIVVTPGYDNSQNDDEIGFIFGNAEKVTLELDKWNDQEVAHGGDGILETTETINYQIDWSVAGNSIAQNVVLVDTIPAELNIDEATITASDGVTVGVWDATARTITWDFGTQQPNASGFVNYSATVIVPIANGTLIHNVAKISADNSDPLFLEDDSDVTVESLPVMTINKTVDIHNTLGFVNPGDTVTYTVVVSNTGTDTLINAKLSDTLPDGFLFADTLTPTKVFDLGDITAGDSVTTTYDVIVGANVEAGFYDNLAVATADNHTPVDDTATVEVRVPQEQGDTTKPILTIDKTVNVQFANPGDTIQYTVVLKNTGDGQALDVTLTDYLPTGFTFDDGKSVHTWDVGSIDPGKSWTVTYDVKIGTDVSSGQYENLAMAKSSNHKPIQDRAQVEVRIPRVLGDTVPNTGVGLKDLALFIASLLMIIAGVLFINEGRKRALVTSK</sequence>
<keyword evidence="1" id="KW-0812">Transmembrane</keyword>
<dbReference type="NCBIfam" id="TIGR01451">
    <property type="entry name" value="B_ant_repeat"/>
    <property type="match status" value="2"/>
</dbReference>
<name>A0A2H0YRI7_9BACT</name>
<reference evidence="5" key="1">
    <citation type="submission" date="2017-09" db="EMBL/GenBank/DDBJ databases">
        <title>Depth-based differentiation of microbial function through sediment-hosted aquifers and enrichment of novel symbionts in the deep terrestrial subsurface.</title>
        <authorList>
            <person name="Probst A.J."/>
            <person name="Ladd B."/>
            <person name="Jarett J.K."/>
            <person name="Geller-Mcgrath D.E."/>
            <person name="Sieber C.M.K."/>
            <person name="Emerson J.B."/>
            <person name="Anantharaman K."/>
            <person name="Thomas B.C."/>
            <person name="Malmstrom R."/>
            <person name="Stieglmeier M."/>
            <person name="Klingl A."/>
            <person name="Woyke T."/>
            <person name="Ryan C.M."/>
            <person name="Banfield J.F."/>
        </authorList>
    </citation>
    <scope>NUCLEOTIDE SEQUENCE [LARGE SCALE GENOMIC DNA]</scope>
</reference>
<dbReference type="InterPro" id="IPR051172">
    <property type="entry name" value="Chlamydia_OmcB"/>
</dbReference>
<feature type="domain" description="SpaA-like prealbumin fold" evidence="3">
    <location>
        <begin position="40"/>
        <end position="129"/>
    </location>
</feature>